<dbReference type="AlphaFoldDB" id="A0A7M2RI42"/>
<keyword evidence="2" id="KW-1185">Reference proteome</keyword>
<organism evidence="1 2">
    <name type="scientific">Blautia liquoris</name>
    <dbReference type="NCBI Taxonomy" id="2779518"/>
    <lineage>
        <taxon>Bacteria</taxon>
        <taxon>Bacillati</taxon>
        <taxon>Bacillota</taxon>
        <taxon>Clostridia</taxon>
        <taxon>Lachnospirales</taxon>
        <taxon>Lachnospiraceae</taxon>
        <taxon>Blautia</taxon>
    </lineage>
</organism>
<sequence>MSLYEYRLRLQGNLLKQVDREYELHLQAWLMREIKAERAIGKDKSELVYKRFDKFFDYDARISKVKKAGGFKACDSGLRQVARRLEQLREEGADGKL</sequence>
<dbReference type="EMBL" id="CP063304">
    <property type="protein sequence ID" value="QOV19032.1"/>
    <property type="molecule type" value="Genomic_DNA"/>
</dbReference>
<evidence type="ECO:0000313" key="2">
    <source>
        <dbReference type="Proteomes" id="UP000593601"/>
    </source>
</evidence>
<name>A0A7M2RI42_9FIRM</name>
<gene>
    <name evidence="1" type="ORF">INP51_13875</name>
</gene>
<proteinExistence type="predicted"/>
<evidence type="ECO:0000313" key="1">
    <source>
        <dbReference type="EMBL" id="QOV19032.1"/>
    </source>
</evidence>
<reference evidence="1 2" key="1">
    <citation type="submission" date="2020-10" db="EMBL/GenBank/DDBJ databases">
        <title>Blautia liquoris sp.nov., isolated from the mud in a fermentation cellar used for the production of Chinese strong-flavoured liquor.</title>
        <authorList>
            <person name="Lu L."/>
        </authorList>
    </citation>
    <scope>NUCLEOTIDE SEQUENCE [LARGE SCALE GENOMIC DNA]</scope>
    <source>
        <strain evidence="1 2">LZLJ-3</strain>
    </source>
</reference>
<dbReference type="KEGG" id="bliq:INP51_13875"/>
<accession>A0A7M2RI42</accession>
<protein>
    <submittedName>
        <fullName evidence="1">Uncharacterized protein</fullName>
    </submittedName>
</protein>
<dbReference type="Proteomes" id="UP000593601">
    <property type="component" value="Chromosome"/>
</dbReference>
<dbReference type="RefSeq" id="WP_193735391.1">
    <property type="nucleotide sequence ID" value="NZ_CP063304.1"/>
</dbReference>